<dbReference type="Proteomes" id="UP001165083">
    <property type="component" value="Unassembled WGS sequence"/>
</dbReference>
<evidence type="ECO:0000313" key="1">
    <source>
        <dbReference type="EMBL" id="GMF23630.1"/>
    </source>
</evidence>
<name>A0A9W6U0K7_9STRA</name>
<proteinExistence type="predicted"/>
<keyword evidence="2" id="KW-1185">Reference proteome</keyword>
<sequence length="76" mass="7851">MALQSDGSVVDWARSTAVVPFCAAAPVILQNIAQSFLDIVDAALVAPSRTGLLLSTSNLDLSLLDALLVPASYPPV</sequence>
<protein>
    <submittedName>
        <fullName evidence="1">Unnamed protein product</fullName>
    </submittedName>
</protein>
<reference evidence="1" key="1">
    <citation type="submission" date="2023-04" db="EMBL/GenBank/DDBJ databases">
        <title>Phytophthora lilii NBRC 32176.</title>
        <authorList>
            <person name="Ichikawa N."/>
            <person name="Sato H."/>
            <person name="Tonouchi N."/>
        </authorList>
    </citation>
    <scope>NUCLEOTIDE SEQUENCE</scope>
    <source>
        <strain evidence="1">NBRC 32176</strain>
    </source>
</reference>
<accession>A0A9W6U0K7</accession>
<comment type="caution">
    <text evidence="1">The sequence shown here is derived from an EMBL/GenBank/DDBJ whole genome shotgun (WGS) entry which is preliminary data.</text>
</comment>
<evidence type="ECO:0000313" key="2">
    <source>
        <dbReference type="Proteomes" id="UP001165083"/>
    </source>
</evidence>
<dbReference type="EMBL" id="BSXW01000482">
    <property type="protein sequence ID" value="GMF23630.1"/>
    <property type="molecule type" value="Genomic_DNA"/>
</dbReference>
<organism evidence="1 2">
    <name type="scientific">Phytophthora lilii</name>
    <dbReference type="NCBI Taxonomy" id="2077276"/>
    <lineage>
        <taxon>Eukaryota</taxon>
        <taxon>Sar</taxon>
        <taxon>Stramenopiles</taxon>
        <taxon>Oomycota</taxon>
        <taxon>Peronosporomycetes</taxon>
        <taxon>Peronosporales</taxon>
        <taxon>Peronosporaceae</taxon>
        <taxon>Phytophthora</taxon>
    </lineage>
</organism>
<dbReference type="AlphaFoldDB" id="A0A9W6U0K7"/>
<gene>
    <name evidence="1" type="ORF">Plil01_000956800</name>
</gene>